<feature type="compositionally biased region" description="Basic and acidic residues" evidence="1">
    <location>
        <begin position="204"/>
        <end position="217"/>
    </location>
</feature>
<dbReference type="AlphaFoldDB" id="A0A8K0GDI9"/>
<feature type="non-terminal residue" evidence="2">
    <location>
        <position position="1"/>
    </location>
</feature>
<dbReference type="OrthoDB" id="5376140at2759"/>
<feature type="region of interest" description="Disordered" evidence="1">
    <location>
        <begin position="1"/>
        <end position="21"/>
    </location>
</feature>
<evidence type="ECO:0000313" key="2">
    <source>
        <dbReference type="EMBL" id="KAF2900705.1"/>
    </source>
</evidence>
<gene>
    <name evidence="2" type="ORF">ILUMI_05483</name>
</gene>
<name>A0A8K0GDI9_IGNLU</name>
<accession>A0A8K0GDI9</accession>
<comment type="caution">
    <text evidence="2">The sequence shown here is derived from an EMBL/GenBank/DDBJ whole genome shotgun (WGS) entry which is preliminary data.</text>
</comment>
<dbReference type="PANTHER" id="PTHR33480">
    <property type="entry name" value="SET DOMAIN-CONTAINING PROTEIN-RELATED"/>
    <property type="match status" value="1"/>
</dbReference>
<keyword evidence="3" id="KW-1185">Reference proteome</keyword>
<sequence>SAEALPMTIENYSTRPSPSEQETEVLKDTLASVEKLLVESLTVVEIVGKRNTIVALTKDCIDILLKSRKADDVSTENPYVFARSYASQLYCLRNECSNAGLSSPENITSTKLRKYIATICQPFDLKEHECDWLAPHLGHDILNPLLLAVDIGKPIRFTGKQLEDINITDLLDLEPDSGDDEDMPIDGVVGKMPQINHEIEEVAEGRRRQPQKTDSDLHYGPNVQDALPDLPEEFKSNMAKKLAELTKEAANSDEIEQRS</sequence>
<feature type="region of interest" description="Disordered" evidence="1">
    <location>
        <begin position="204"/>
        <end position="230"/>
    </location>
</feature>
<protein>
    <submittedName>
        <fullName evidence="2">Uncharacterized protein</fullName>
    </submittedName>
</protein>
<proteinExistence type="predicted"/>
<dbReference type="EMBL" id="VTPC01002044">
    <property type="protein sequence ID" value="KAF2900705.1"/>
    <property type="molecule type" value="Genomic_DNA"/>
</dbReference>
<evidence type="ECO:0000256" key="1">
    <source>
        <dbReference type="SAM" id="MobiDB-lite"/>
    </source>
</evidence>
<reference evidence="2" key="1">
    <citation type="submission" date="2019-08" db="EMBL/GenBank/DDBJ databases">
        <title>The genome of the North American firefly Photinus pyralis.</title>
        <authorList>
            <consortium name="Photinus pyralis genome working group"/>
            <person name="Fallon T.R."/>
            <person name="Sander Lower S.E."/>
            <person name="Weng J.-K."/>
        </authorList>
    </citation>
    <scope>NUCLEOTIDE SEQUENCE</scope>
    <source>
        <strain evidence="2">TRF0915ILg1</strain>
        <tissue evidence="2">Whole body</tissue>
    </source>
</reference>
<evidence type="ECO:0000313" key="3">
    <source>
        <dbReference type="Proteomes" id="UP000801492"/>
    </source>
</evidence>
<feature type="compositionally biased region" description="Polar residues" evidence="1">
    <location>
        <begin position="10"/>
        <end position="20"/>
    </location>
</feature>
<dbReference type="Proteomes" id="UP000801492">
    <property type="component" value="Unassembled WGS sequence"/>
</dbReference>
<organism evidence="2 3">
    <name type="scientific">Ignelater luminosus</name>
    <name type="common">Cucubano</name>
    <name type="synonym">Pyrophorus luminosus</name>
    <dbReference type="NCBI Taxonomy" id="2038154"/>
    <lineage>
        <taxon>Eukaryota</taxon>
        <taxon>Metazoa</taxon>
        <taxon>Ecdysozoa</taxon>
        <taxon>Arthropoda</taxon>
        <taxon>Hexapoda</taxon>
        <taxon>Insecta</taxon>
        <taxon>Pterygota</taxon>
        <taxon>Neoptera</taxon>
        <taxon>Endopterygota</taxon>
        <taxon>Coleoptera</taxon>
        <taxon>Polyphaga</taxon>
        <taxon>Elateriformia</taxon>
        <taxon>Elateroidea</taxon>
        <taxon>Elateridae</taxon>
        <taxon>Agrypninae</taxon>
        <taxon>Pyrophorini</taxon>
        <taxon>Ignelater</taxon>
    </lineage>
</organism>